<dbReference type="EMBL" id="JJMT01000001">
    <property type="protein sequence ID" value="KEO46893.1"/>
    <property type="molecule type" value="Genomic_DNA"/>
</dbReference>
<sequence>MKKYLYSGALALAAILTLSACAKPKLDAKLSVNDIVYMSGSDLKLKDDQTLVEVSFKLENTSEDMENELNTSAKQFYLKDKDGKKVTASKIDKGDLPTLFNKNKNVEDATDDFGKLEADDYKTVSLFFEVNNDESYKLYFESKDEKTEGQTVSTNLKDFDGKTTTNVKKAVDAYFNAVLLGGESKDYSKFVSNDLDKAKGELNQYFSDSLQYSYDATDNIKPTGDEVPKVFGWVQTANRERGSYTVDNIIVAKDKAEFNVSMSTISMKAADDAYGANHPNLTDELKNYLQSNGANAGNVDQLTRQFYMETYLPNSIKEVSPSAPKTEGTNIFDNYSVELTKKDDKWAFPDKDSYVGKWDYYPLFYAYTGQQGTLTKNY</sequence>
<feature type="chain" id="PRO_5001694352" description="DUF5105 domain-containing protein" evidence="1">
    <location>
        <begin position="23"/>
        <end position="378"/>
    </location>
</feature>
<name>A0A074IYT5_STRSL</name>
<organism evidence="3 4">
    <name type="scientific">Streptococcus salivarius</name>
    <dbReference type="NCBI Taxonomy" id="1304"/>
    <lineage>
        <taxon>Bacteria</taxon>
        <taxon>Bacillati</taxon>
        <taxon>Bacillota</taxon>
        <taxon>Bacilli</taxon>
        <taxon>Lactobacillales</taxon>
        <taxon>Streptococcaceae</taxon>
        <taxon>Streptococcus</taxon>
    </lineage>
</organism>
<dbReference type="RefSeq" id="WP_051411988.1">
    <property type="nucleotide sequence ID" value="NZ_CACRUJ010000004.1"/>
</dbReference>
<comment type="caution">
    <text evidence="3">The sequence shown here is derived from an EMBL/GenBank/DDBJ whole genome shotgun (WGS) entry which is preliminary data.</text>
</comment>
<evidence type="ECO:0000256" key="1">
    <source>
        <dbReference type="SAM" id="SignalP"/>
    </source>
</evidence>
<accession>A0A074IYT5</accession>
<dbReference type="Pfam" id="PF17118">
    <property type="entry name" value="DUF5105"/>
    <property type="match status" value="1"/>
</dbReference>
<feature type="signal peptide" evidence="1">
    <location>
        <begin position="1"/>
        <end position="22"/>
    </location>
</feature>
<dbReference type="PROSITE" id="PS51257">
    <property type="entry name" value="PROKAR_LIPOPROTEIN"/>
    <property type="match status" value="1"/>
</dbReference>
<dbReference type="Proteomes" id="UP000027855">
    <property type="component" value="Unassembled WGS sequence"/>
</dbReference>
<gene>
    <name evidence="3" type="ORF">DL07_00490</name>
</gene>
<protein>
    <recommendedName>
        <fullName evidence="2">DUF5105 domain-containing protein</fullName>
    </recommendedName>
</protein>
<feature type="domain" description="DUF5105" evidence="2">
    <location>
        <begin position="162"/>
        <end position="352"/>
    </location>
</feature>
<dbReference type="AlphaFoldDB" id="A0A074IYT5"/>
<dbReference type="InterPro" id="IPR031343">
    <property type="entry name" value="DUF5105"/>
</dbReference>
<reference evidence="3 4" key="1">
    <citation type="submission" date="2014-04" db="EMBL/GenBank/DDBJ databases">
        <title>Variable characteristics of bacteriocin-producing Streptococcus salivarius strains isolated from Malaysian subjects.</title>
        <authorList>
            <person name="Philip K."/>
            <person name="Barbour A."/>
        </authorList>
    </citation>
    <scope>NUCLEOTIDE SEQUENCE [LARGE SCALE GENOMIC DNA]</scope>
    <source>
        <strain evidence="3 4">NU10</strain>
    </source>
</reference>
<evidence type="ECO:0000313" key="3">
    <source>
        <dbReference type="EMBL" id="KEO46893.1"/>
    </source>
</evidence>
<keyword evidence="1" id="KW-0732">Signal</keyword>
<proteinExistence type="predicted"/>
<evidence type="ECO:0000313" key="4">
    <source>
        <dbReference type="Proteomes" id="UP000027855"/>
    </source>
</evidence>
<evidence type="ECO:0000259" key="2">
    <source>
        <dbReference type="Pfam" id="PF17118"/>
    </source>
</evidence>